<evidence type="ECO:0000313" key="3">
    <source>
        <dbReference type="Proteomes" id="UP001055039"/>
    </source>
</evidence>
<name>A0ABQ4UI94_9HYPH</name>
<proteinExistence type="predicted"/>
<sequence length="362" mass="37669">MSAIEAPAPGRGPSPLGMAGRTALREGFDSTAHWLGLGEIRADREDAPLTIRLGAPGVTDVTVIDRREAEPRTHRLDPSAEDFPARLSAIRGAQAGVGAKVLLDPALCFIRSLSLPSAALPRMRAVLAQELEATTPFKPESVHSDWYVESEDVPGRMLRVRHVVVKRGRLDPLLAALAEAGIAAGPVTVGTDEARSLPIDLLSGGHHSLRGLVGPGRGNLALLAGAALLLLAAFLGFRAHQDATLSALDTAFAAARRAAGPPVPPTVQAGTAAILGRRAPPLGRTWDALAAALPDSASATDLRLDYDGAQLTLSVTDEAAALAALARVPGFGAPFLQESSSGLEGRRRLVVLLPRTDRGAQP</sequence>
<dbReference type="InterPro" id="IPR043129">
    <property type="entry name" value="ATPase_NBD"/>
</dbReference>
<evidence type="ECO:0000313" key="2">
    <source>
        <dbReference type="EMBL" id="GJE67015.1"/>
    </source>
</evidence>
<protein>
    <recommendedName>
        <fullName evidence="4">Fimbrial assembly family protein</fullName>
    </recommendedName>
</protein>
<dbReference type="Proteomes" id="UP001055039">
    <property type="component" value="Unassembled WGS sequence"/>
</dbReference>
<comment type="caution">
    <text evidence="2">The sequence shown here is derived from an EMBL/GenBank/DDBJ whole genome shotgun (WGS) entry which is preliminary data.</text>
</comment>
<dbReference type="Gene3D" id="3.30.420.380">
    <property type="match status" value="1"/>
</dbReference>
<keyword evidence="3" id="KW-1185">Reference proteome</keyword>
<dbReference type="EMBL" id="BPRC01000020">
    <property type="protein sequence ID" value="GJE67015.1"/>
    <property type="molecule type" value="Genomic_DNA"/>
</dbReference>
<feature type="region of interest" description="Disordered" evidence="1">
    <location>
        <begin position="1"/>
        <end position="20"/>
    </location>
</feature>
<accession>A0ABQ4UI94</accession>
<organism evidence="2 3">
    <name type="scientific">Methylorubrum aminovorans</name>
    <dbReference type="NCBI Taxonomy" id="269069"/>
    <lineage>
        <taxon>Bacteria</taxon>
        <taxon>Pseudomonadati</taxon>
        <taxon>Pseudomonadota</taxon>
        <taxon>Alphaproteobacteria</taxon>
        <taxon>Hyphomicrobiales</taxon>
        <taxon>Methylobacteriaceae</taxon>
        <taxon>Methylorubrum</taxon>
    </lineage>
</organism>
<dbReference type="SUPFAM" id="SSF53067">
    <property type="entry name" value="Actin-like ATPase domain"/>
    <property type="match status" value="1"/>
</dbReference>
<evidence type="ECO:0008006" key="4">
    <source>
        <dbReference type="Google" id="ProtNLM"/>
    </source>
</evidence>
<evidence type="ECO:0000256" key="1">
    <source>
        <dbReference type="SAM" id="MobiDB-lite"/>
    </source>
</evidence>
<gene>
    <name evidence="2" type="ORF">LNAOJCKE_4239</name>
</gene>
<reference evidence="2" key="1">
    <citation type="journal article" date="2021" name="Front. Microbiol.">
        <title>Comprehensive Comparative Genomics and Phenotyping of Methylobacterium Species.</title>
        <authorList>
            <person name="Alessa O."/>
            <person name="Ogura Y."/>
            <person name="Fujitani Y."/>
            <person name="Takami H."/>
            <person name="Hayashi T."/>
            <person name="Sahin N."/>
            <person name="Tani A."/>
        </authorList>
    </citation>
    <scope>NUCLEOTIDE SEQUENCE</scope>
    <source>
        <strain evidence="2">NBRC 15686</strain>
    </source>
</reference>
<dbReference type="RefSeq" id="WP_238227224.1">
    <property type="nucleotide sequence ID" value="NZ_BAAADH010000012.1"/>
</dbReference>
<reference evidence="2" key="2">
    <citation type="submission" date="2021-08" db="EMBL/GenBank/DDBJ databases">
        <authorList>
            <person name="Tani A."/>
            <person name="Ola A."/>
            <person name="Ogura Y."/>
            <person name="Katsura K."/>
            <person name="Hayashi T."/>
        </authorList>
    </citation>
    <scope>NUCLEOTIDE SEQUENCE</scope>
    <source>
        <strain evidence="2">NBRC 15686</strain>
    </source>
</reference>